<dbReference type="AlphaFoldDB" id="A0A085MWR8"/>
<accession>A0A085MWR8</accession>
<evidence type="ECO:0000256" key="2">
    <source>
        <dbReference type="ARBA" id="ARBA00022692"/>
    </source>
</evidence>
<gene>
    <name evidence="6" type="ORF">M514_11434</name>
</gene>
<name>A0A085MWR8_9BILA</name>
<sequence>CRLARLYRHGRAARAVGRFTRTLDQPGGRQFNINSFLKPTGTNHPVGMRPYATCWYNNGVKSFLVGCLYYPCSLGLTFYQQWFIKEEFHFPLFIVLCHYLLKFAVASCYRASYSRVYAKDRILLKWPHYAIAAGITGIAASLDIGLSNCSFEYTTISLYTMGKSSSIVFMLIAAVALSLESCNWSTCSVVGSISFGLFLFHFKATQFAWTGFLLVQLASVCGGIRWAASQKLMQKRSLGMSNPLDMIYHVQPWMIIGIVPLFLVFEAKGLALLSSTSFGSKASNVLRLLGLIAGGGTLAVMMEILEYALVFYTSSLTLGELVTLSLAYCYKGDQISWINALGLAICMAGSVAHFVIRTRRVVSVEKTNTTYCQLRQESTNDSSSDSDTL</sequence>
<comment type="subcellular location">
    <subcellularLocation>
        <location evidence="1">Membrane</location>
        <topology evidence="1">Multi-pass membrane protein</topology>
    </subcellularLocation>
</comment>
<feature type="transmembrane region" description="Helical" evidence="5">
    <location>
        <begin position="208"/>
        <end position="227"/>
    </location>
</feature>
<feature type="transmembrane region" description="Helical" evidence="5">
    <location>
        <begin position="184"/>
        <end position="202"/>
    </location>
</feature>
<dbReference type="InterPro" id="IPR050186">
    <property type="entry name" value="TPT_transporter"/>
</dbReference>
<keyword evidence="2 5" id="KW-0812">Transmembrane</keyword>
<dbReference type="PANTHER" id="PTHR11132">
    <property type="entry name" value="SOLUTE CARRIER FAMILY 35"/>
    <property type="match status" value="1"/>
</dbReference>
<feature type="non-terminal residue" evidence="6">
    <location>
        <position position="1"/>
    </location>
</feature>
<feature type="transmembrane region" description="Helical" evidence="5">
    <location>
        <begin position="63"/>
        <end position="82"/>
    </location>
</feature>
<feature type="transmembrane region" description="Helical" evidence="5">
    <location>
        <begin position="334"/>
        <end position="356"/>
    </location>
</feature>
<feature type="transmembrane region" description="Helical" evidence="5">
    <location>
        <begin position="88"/>
        <end position="105"/>
    </location>
</feature>
<reference evidence="6" key="1">
    <citation type="journal article" date="2014" name="Nat. Genet.">
        <title>Genome and transcriptome of the porcine whipworm Trichuris suis.</title>
        <authorList>
            <person name="Jex A.R."/>
            <person name="Nejsum P."/>
            <person name="Schwarz E.M."/>
            <person name="Hu L."/>
            <person name="Young N.D."/>
            <person name="Hall R.S."/>
            <person name="Korhonen P.K."/>
            <person name="Liao S."/>
            <person name="Thamsborg S."/>
            <person name="Xia J."/>
            <person name="Xu P."/>
            <person name="Wang S."/>
            <person name="Scheerlinck J.P."/>
            <person name="Hofmann A."/>
            <person name="Sternberg P.W."/>
            <person name="Wang J."/>
            <person name="Gasser R.B."/>
        </authorList>
    </citation>
    <scope>NUCLEOTIDE SEQUENCE [LARGE SCALE GENOMIC DNA]</scope>
    <source>
        <strain evidence="6">DCEP-RM93F</strain>
    </source>
</reference>
<feature type="transmembrane region" description="Helical" evidence="5">
    <location>
        <begin position="247"/>
        <end position="265"/>
    </location>
</feature>
<evidence type="ECO:0000256" key="4">
    <source>
        <dbReference type="ARBA" id="ARBA00023136"/>
    </source>
</evidence>
<proteinExistence type="predicted"/>
<protein>
    <recommendedName>
        <fullName evidence="7">Sugar phosphate transporter domain-containing protein</fullName>
    </recommendedName>
</protein>
<dbReference type="Proteomes" id="UP000030758">
    <property type="component" value="Unassembled WGS sequence"/>
</dbReference>
<organism evidence="6">
    <name type="scientific">Trichuris suis</name>
    <name type="common">pig whipworm</name>
    <dbReference type="NCBI Taxonomy" id="68888"/>
    <lineage>
        <taxon>Eukaryota</taxon>
        <taxon>Metazoa</taxon>
        <taxon>Ecdysozoa</taxon>
        <taxon>Nematoda</taxon>
        <taxon>Enoplea</taxon>
        <taxon>Dorylaimia</taxon>
        <taxon>Trichinellida</taxon>
        <taxon>Trichuridae</taxon>
        <taxon>Trichuris</taxon>
    </lineage>
</organism>
<evidence type="ECO:0008006" key="7">
    <source>
        <dbReference type="Google" id="ProtNLM"/>
    </source>
</evidence>
<feature type="transmembrane region" description="Helical" evidence="5">
    <location>
        <begin position="285"/>
        <end position="302"/>
    </location>
</feature>
<evidence type="ECO:0000313" key="6">
    <source>
        <dbReference type="EMBL" id="KFD61664.1"/>
    </source>
</evidence>
<evidence type="ECO:0000256" key="1">
    <source>
        <dbReference type="ARBA" id="ARBA00004141"/>
    </source>
</evidence>
<feature type="transmembrane region" description="Helical" evidence="5">
    <location>
        <begin position="126"/>
        <end position="144"/>
    </location>
</feature>
<dbReference type="EMBL" id="KL367616">
    <property type="protein sequence ID" value="KFD61664.1"/>
    <property type="molecule type" value="Genomic_DNA"/>
</dbReference>
<keyword evidence="3 5" id="KW-1133">Transmembrane helix</keyword>
<evidence type="ECO:0000256" key="5">
    <source>
        <dbReference type="SAM" id="Phobius"/>
    </source>
</evidence>
<evidence type="ECO:0000256" key="3">
    <source>
        <dbReference type="ARBA" id="ARBA00022989"/>
    </source>
</evidence>
<dbReference type="GO" id="GO:0016020">
    <property type="term" value="C:membrane"/>
    <property type="evidence" value="ECO:0007669"/>
    <property type="project" value="UniProtKB-SubCell"/>
</dbReference>
<keyword evidence="4 5" id="KW-0472">Membrane</keyword>